<dbReference type="EMBL" id="NAJL01000031">
    <property type="protein sequence ID" value="TKA25992.1"/>
    <property type="molecule type" value="Genomic_DNA"/>
</dbReference>
<dbReference type="Pfam" id="PF00775">
    <property type="entry name" value="Dioxygenase_C"/>
    <property type="match status" value="1"/>
</dbReference>
<dbReference type="GO" id="GO:0009712">
    <property type="term" value="P:catechol-containing compound metabolic process"/>
    <property type="evidence" value="ECO:0007669"/>
    <property type="project" value="InterPro"/>
</dbReference>
<evidence type="ECO:0000256" key="1">
    <source>
        <dbReference type="ARBA" id="ARBA00001965"/>
    </source>
</evidence>
<evidence type="ECO:0000256" key="4">
    <source>
        <dbReference type="ARBA" id="ARBA00022964"/>
    </source>
</evidence>
<dbReference type="InterPro" id="IPR050770">
    <property type="entry name" value="Intradiol_RC_Dioxygenase"/>
</dbReference>
<keyword evidence="10" id="KW-1185">Reference proteome</keyword>
<keyword evidence="5" id="KW-0560">Oxidoreductase</keyword>
<dbReference type="SUPFAM" id="SSF49482">
    <property type="entry name" value="Aromatic compound dioxygenase"/>
    <property type="match status" value="1"/>
</dbReference>
<dbReference type="InterPro" id="IPR007535">
    <property type="entry name" value="Catechol_dOase_N"/>
</dbReference>
<feature type="domain" description="Intradiol ring-cleavage dioxygenases" evidence="7">
    <location>
        <begin position="125"/>
        <end position="302"/>
    </location>
</feature>
<evidence type="ECO:0000313" key="9">
    <source>
        <dbReference type="EMBL" id="TKA25992.1"/>
    </source>
</evidence>
<dbReference type="Proteomes" id="UP000308549">
    <property type="component" value="Unassembled WGS sequence"/>
</dbReference>
<accession>A0A4U0TVG5</accession>
<evidence type="ECO:0000313" key="10">
    <source>
        <dbReference type="Proteomes" id="UP000308549"/>
    </source>
</evidence>
<name>A0A4U0TVG5_9PEZI</name>
<evidence type="ECO:0000256" key="5">
    <source>
        <dbReference type="ARBA" id="ARBA00023002"/>
    </source>
</evidence>
<gene>
    <name evidence="9" type="ORF">B0A50_05504</name>
</gene>
<sequence length="320" mass="35447">MSSAVNGNANGTAGASASTTKVSRFDPAFTDKVIEATGPNANPRLAQVMPSLTRHLHDFCRENEITVDEYMAGVNMINEAGRMSDEKRNEGQLLTDILGMESLVDEITYKLADEAGDAPTATSILGPFWRKDAPRRKMGDTIVSGIENGDNTLMHGRILDYNTGQPIPNAELDIWHTAPNGLYEQQDPNQIDFNLRGRFTTGPDGEYHFYCLRPTSYPIPSDGPAGRLLTLLDRHPMRPAHIHFIISAEGYKPVVTQVFDRRDKHIENDSVFAVKDSLVVDFLPKEGDPKAQFDLHYDFKLASYEVAKRQGVRGATEVAP</sequence>
<evidence type="ECO:0000259" key="8">
    <source>
        <dbReference type="Pfam" id="PF04444"/>
    </source>
</evidence>
<dbReference type="InterPro" id="IPR039390">
    <property type="entry name" value="1_2-HQD/HQD"/>
</dbReference>
<comment type="caution">
    <text evidence="9">The sequence shown here is derived from an EMBL/GenBank/DDBJ whole genome shotgun (WGS) entry which is preliminary data.</text>
</comment>
<evidence type="ECO:0000256" key="6">
    <source>
        <dbReference type="ARBA" id="ARBA00023004"/>
    </source>
</evidence>
<comment type="similarity">
    <text evidence="2">Belongs to the intradiol ring-cleavage dioxygenase family.</text>
</comment>
<dbReference type="CDD" id="cd03461">
    <property type="entry name" value="1_2-HQD"/>
    <property type="match status" value="1"/>
</dbReference>
<feature type="domain" description="Catechol dioxygenase N-terminal" evidence="8">
    <location>
        <begin position="42"/>
        <end position="115"/>
    </location>
</feature>
<dbReference type="GO" id="GO:0018576">
    <property type="term" value="F:catechol 1,2-dioxygenase activity"/>
    <property type="evidence" value="ECO:0007669"/>
    <property type="project" value="InterPro"/>
</dbReference>
<dbReference type="AlphaFoldDB" id="A0A4U0TVG5"/>
<dbReference type="InterPro" id="IPR000627">
    <property type="entry name" value="Intradiol_dOase_C"/>
</dbReference>
<evidence type="ECO:0008006" key="11">
    <source>
        <dbReference type="Google" id="ProtNLM"/>
    </source>
</evidence>
<evidence type="ECO:0000256" key="3">
    <source>
        <dbReference type="ARBA" id="ARBA00022723"/>
    </source>
</evidence>
<dbReference type="OrthoDB" id="5238185at2759"/>
<dbReference type="PANTHER" id="PTHR33711">
    <property type="entry name" value="DIOXYGENASE, PUTATIVE (AFU_ORTHOLOGUE AFUA_2G02910)-RELATED"/>
    <property type="match status" value="1"/>
</dbReference>
<keyword evidence="6" id="KW-0408">Iron</keyword>
<evidence type="ECO:0000256" key="2">
    <source>
        <dbReference type="ARBA" id="ARBA00007825"/>
    </source>
</evidence>
<protein>
    <recommendedName>
        <fullName evidence="11">Catechol 1,2-dioxygenase</fullName>
    </recommendedName>
</protein>
<keyword evidence="3" id="KW-0479">Metal-binding</keyword>
<dbReference type="Gene3D" id="2.60.130.10">
    <property type="entry name" value="Aromatic compound dioxygenase"/>
    <property type="match status" value="1"/>
</dbReference>
<comment type="cofactor">
    <cofactor evidence="1">
        <name>Fe(3+)</name>
        <dbReference type="ChEBI" id="CHEBI:29034"/>
    </cofactor>
</comment>
<reference evidence="9 10" key="1">
    <citation type="submission" date="2017-03" db="EMBL/GenBank/DDBJ databases">
        <title>Genomes of endolithic fungi from Antarctica.</title>
        <authorList>
            <person name="Coleine C."/>
            <person name="Masonjones S."/>
            <person name="Stajich J.E."/>
        </authorList>
    </citation>
    <scope>NUCLEOTIDE SEQUENCE [LARGE SCALE GENOMIC DNA]</scope>
    <source>
        <strain evidence="9 10">CCFEE 6315</strain>
    </source>
</reference>
<organism evidence="9 10">
    <name type="scientific">Salinomyces thailandicus</name>
    <dbReference type="NCBI Taxonomy" id="706561"/>
    <lineage>
        <taxon>Eukaryota</taxon>
        <taxon>Fungi</taxon>
        <taxon>Dikarya</taxon>
        <taxon>Ascomycota</taxon>
        <taxon>Pezizomycotina</taxon>
        <taxon>Dothideomycetes</taxon>
        <taxon>Dothideomycetidae</taxon>
        <taxon>Mycosphaerellales</taxon>
        <taxon>Teratosphaeriaceae</taxon>
        <taxon>Salinomyces</taxon>
    </lineage>
</organism>
<dbReference type="PANTHER" id="PTHR33711:SF7">
    <property type="entry name" value="INTRADIOL RING-CLEAVAGE DIOXYGENASES DOMAIN-CONTAINING PROTEIN-RELATED"/>
    <property type="match status" value="1"/>
</dbReference>
<dbReference type="InterPro" id="IPR015889">
    <property type="entry name" value="Intradiol_dOase_core"/>
</dbReference>
<evidence type="ECO:0000259" key="7">
    <source>
        <dbReference type="Pfam" id="PF00775"/>
    </source>
</evidence>
<proteinExistence type="inferred from homology"/>
<keyword evidence="4" id="KW-0223">Dioxygenase</keyword>
<dbReference type="Pfam" id="PF04444">
    <property type="entry name" value="Dioxygenase_N"/>
    <property type="match status" value="1"/>
</dbReference>
<dbReference type="GO" id="GO:0008199">
    <property type="term" value="F:ferric iron binding"/>
    <property type="evidence" value="ECO:0007669"/>
    <property type="project" value="InterPro"/>
</dbReference>